<evidence type="ECO:0000313" key="3">
    <source>
        <dbReference type="Proteomes" id="UP000546257"/>
    </source>
</evidence>
<comment type="caution">
    <text evidence="2">The sequence shown here is derived from an EMBL/GenBank/DDBJ whole genome shotgun (WGS) entry which is preliminary data.</text>
</comment>
<sequence length="84" mass="9231">MHVTDDEFQFVVHVPSDIDSGWTDPEAFQRVVERAVWERLDRSATLRELGATAEVGETVTLGRITLTPDGTVVDAEFRAGAAES</sequence>
<organism evidence="2 3">
    <name type="scientific">Halobellus ruber</name>
    <dbReference type="NCBI Taxonomy" id="2761102"/>
    <lineage>
        <taxon>Archaea</taxon>
        <taxon>Methanobacteriati</taxon>
        <taxon>Methanobacteriota</taxon>
        <taxon>Stenosarchaea group</taxon>
        <taxon>Halobacteria</taxon>
        <taxon>Halobacteriales</taxon>
        <taxon>Haloferacaceae</taxon>
        <taxon>Halobellus</taxon>
    </lineage>
</organism>
<gene>
    <name evidence="2" type="ORF">H5V44_08435</name>
</gene>
<name>A0A7J9SJW0_9EURY</name>
<dbReference type="AlphaFoldDB" id="A0A7J9SJW0"/>
<proteinExistence type="predicted"/>
<dbReference type="Pfam" id="PF26445">
    <property type="entry name" value="DUF8124"/>
    <property type="match status" value="1"/>
</dbReference>
<reference evidence="2 3" key="1">
    <citation type="submission" date="2020-08" db="EMBL/GenBank/DDBJ databases">
        <authorList>
            <person name="Seo M.-J."/>
        </authorList>
    </citation>
    <scope>NUCLEOTIDE SEQUENCE [LARGE SCALE GENOMIC DNA]</scope>
    <source>
        <strain evidence="2 3">MBLA0160</strain>
    </source>
</reference>
<keyword evidence="3" id="KW-1185">Reference proteome</keyword>
<accession>A0A7J9SJW0</accession>
<evidence type="ECO:0000259" key="1">
    <source>
        <dbReference type="Pfam" id="PF26445"/>
    </source>
</evidence>
<dbReference type="Proteomes" id="UP000546257">
    <property type="component" value="Unassembled WGS sequence"/>
</dbReference>
<dbReference type="EMBL" id="JACKXD010000002">
    <property type="protein sequence ID" value="MBB6646316.1"/>
    <property type="molecule type" value="Genomic_DNA"/>
</dbReference>
<protein>
    <recommendedName>
        <fullName evidence="1">DUF8124 domain-containing protein</fullName>
    </recommendedName>
</protein>
<dbReference type="InterPro" id="IPR058437">
    <property type="entry name" value="DUF8124"/>
</dbReference>
<feature type="domain" description="DUF8124" evidence="1">
    <location>
        <begin position="1"/>
        <end position="78"/>
    </location>
</feature>
<evidence type="ECO:0000313" key="2">
    <source>
        <dbReference type="EMBL" id="MBB6646316.1"/>
    </source>
</evidence>